<feature type="transmembrane region" description="Helical" evidence="1">
    <location>
        <begin position="89"/>
        <end position="110"/>
    </location>
</feature>
<keyword evidence="3" id="KW-1185">Reference proteome</keyword>
<keyword evidence="1" id="KW-0812">Transmembrane</keyword>
<feature type="transmembrane region" description="Helical" evidence="1">
    <location>
        <begin position="29"/>
        <end position="50"/>
    </location>
</feature>
<organism evidence="2 3">
    <name type="scientific">Hypsibius exemplaris</name>
    <name type="common">Freshwater tardigrade</name>
    <dbReference type="NCBI Taxonomy" id="2072580"/>
    <lineage>
        <taxon>Eukaryota</taxon>
        <taxon>Metazoa</taxon>
        <taxon>Ecdysozoa</taxon>
        <taxon>Tardigrada</taxon>
        <taxon>Eutardigrada</taxon>
        <taxon>Parachela</taxon>
        <taxon>Hypsibioidea</taxon>
        <taxon>Hypsibiidae</taxon>
        <taxon>Hypsibius</taxon>
    </lineage>
</organism>
<dbReference type="AlphaFoldDB" id="A0A1W0WGJ9"/>
<dbReference type="Proteomes" id="UP000192578">
    <property type="component" value="Unassembled WGS sequence"/>
</dbReference>
<evidence type="ECO:0000313" key="2">
    <source>
        <dbReference type="EMBL" id="OQV14330.1"/>
    </source>
</evidence>
<accession>A0A1W0WGJ9</accession>
<protein>
    <submittedName>
        <fullName evidence="2">Uncharacterized protein</fullName>
    </submittedName>
</protein>
<name>A0A1W0WGJ9_HYPEX</name>
<proteinExistence type="predicted"/>
<reference evidence="3" key="1">
    <citation type="submission" date="2017-01" db="EMBL/GenBank/DDBJ databases">
        <title>Comparative genomics of anhydrobiosis in the tardigrade Hypsibius dujardini.</title>
        <authorList>
            <person name="Yoshida Y."/>
            <person name="Koutsovoulos G."/>
            <person name="Laetsch D."/>
            <person name="Stevens L."/>
            <person name="Kumar S."/>
            <person name="Horikawa D."/>
            <person name="Ishino K."/>
            <person name="Komine S."/>
            <person name="Tomita M."/>
            <person name="Blaxter M."/>
            <person name="Arakawa K."/>
        </authorList>
    </citation>
    <scope>NUCLEOTIDE SEQUENCE [LARGE SCALE GENOMIC DNA]</scope>
    <source>
        <strain evidence="3">Z151</strain>
    </source>
</reference>
<sequence>MLFGHVATITVSSQSTSIAFQQSAHFRAPFLFILFKMLFRTLAFPVWFFIKTLVKLCQGKRLVLIDTWRHCEEMCAPQRVTWSVMLWKFTPTALTMLLMQIGYTLGLMYLLTSMTTALYCSAVAISYGMTWVFFKRSLLLIKVSEGTLAF</sequence>
<keyword evidence="1" id="KW-1133">Transmembrane helix</keyword>
<keyword evidence="1" id="KW-0472">Membrane</keyword>
<evidence type="ECO:0000313" key="3">
    <source>
        <dbReference type="Proteomes" id="UP000192578"/>
    </source>
</evidence>
<gene>
    <name evidence="2" type="ORF">BV898_11449</name>
</gene>
<feature type="transmembrane region" description="Helical" evidence="1">
    <location>
        <begin position="116"/>
        <end position="134"/>
    </location>
</feature>
<comment type="caution">
    <text evidence="2">The sequence shown here is derived from an EMBL/GenBank/DDBJ whole genome shotgun (WGS) entry which is preliminary data.</text>
</comment>
<evidence type="ECO:0000256" key="1">
    <source>
        <dbReference type="SAM" id="Phobius"/>
    </source>
</evidence>
<dbReference type="EMBL" id="MTYJ01000106">
    <property type="protein sequence ID" value="OQV14330.1"/>
    <property type="molecule type" value="Genomic_DNA"/>
</dbReference>